<gene>
    <name evidence="3" type="ORF">Naga_101498g1</name>
</gene>
<feature type="signal peptide" evidence="1">
    <location>
        <begin position="1"/>
        <end position="26"/>
    </location>
</feature>
<organism evidence="3 4">
    <name type="scientific">Nannochloropsis gaditana</name>
    <dbReference type="NCBI Taxonomy" id="72520"/>
    <lineage>
        <taxon>Eukaryota</taxon>
        <taxon>Sar</taxon>
        <taxon>Stramenopiles</taxon>
        <taxon>Ochrophyta</taxon>
        <taxon>Eustigmatophyceae</taxon>
        <taxon>Eustigmatales</taxon>
        <taxon>Monodopsidaceae</taxon>
        <taxon>Nannochloropsis</taxon>
    </lineage>
</organism>
<reference evidence="3 4" key="1">
    <citation type="journal article" date="2014" name="Mol. Plant">
        <title>Chromosome Scale Genome Assembly and Transcriptome Profiling of Nannochloropsis gaditana in Nitrogen Depletion.</title>
        <authorList>
            <person name="Corteggiani Carpinelli E."/>
            <person name="Telatin A."/>
            <person name="Vitulo N."/>
            <person name="Forcato C."/>
            <person name="D'Angelo M."/>
            <person name="Schiavon R."/>
            <person name="Vezzi A."/>
            <person name="Giacometti G.M."/>
            <person name="Morosinotto T."/>
            <person name="Valle G."/>
        </authorList>
    </citation>
    <scope>NUCLEOTIDE SEQUENCE [LARGE SCALE GENOMIC DNA]</scope>
    <source>
        <strain evidence="3 4">B-31</strain>
    </source>
</reference>
<dbReference type="EMBL" id="AZIL01002733">
    <property type="protein sequence ID" value="EWM20954.1"/>
    <property type="molecule type" value="Genomic_DNA"/>
</dbReference>
<dbReference type="GO" id="GO:0016746">
    <property type="term" value="F:acyltransferase activity"/>
    <property type="evidence" value="ECO:0007669"/>
    <property type="project" value="InterPro"/>
</dbReference>
<feature type="chain" id="PRO_5004900943" evidence="1">
    <location>
        <begin position="27"/>
        <end position="122"/>
    </location>
</feature>
<accession>W7TJP8</accession>
<dbReference type="Pfam" id="PF00109">
    <property type="entry name" value="ketoacyl-synt"/>
    <property type="match status" value="1"/>
</dbReference>
<dbReference type="OrthoDB" id="5334845at2759"/>
<sequence length="122" mass="12907">MCCVLHFLDSLCFSFLPCFPQITVQAAMEKLSLAVVGSLAVASAFQPSSFFLLQHPSLSSRSSPVARKAGSISMDLPPLQRKRVVITGVGAVSPLGWGDDFWNGLIEGRSGISPTPSSPPTT</sequence>
<evidence type="ECO:0000259" key="2">
    <source>
        <dbReference type="Pfam" id="PF00109"/>
    </source>
</evidence>
<keyword evidence="4" id="KW-1185">Reference proteome</keyword>
<evidence type="ECO:0000313" key="3">
    <source>
        <dbReference type="EMBL" id="EWM20954.1"/>
    </source>
</evidence>
<dbReference type="SUPFAM" id="SSF53901">
    <property type="entry name" value="Thiolase-like"/>
    <property type="match status" value="1"/>
</dbReference>
<dbReference type="InterPro" id="IPR014030">
    <property type="entry name" value="Ketoacyl_synth_N"/>
</dbReference>
<dbReference type="InterPro" id="IPR016039">
    <property type="entry name" value="Thiolase-like"/>
</dbReference>
<comment type="caution">
    <text evidence="3">The sequence shown here is derived from an EMBL/GenBank/DDBJ whole genome shotgun (WGS) entry which is preliminary data.</text>
</comment>
<feature type="domain" description="Beta-ketoacyl synthase-like N-terminal" evidence="2">
    <location>
        <begin position="82"/>
        <end position="117"/>
    </location>
</feature>
<evidence type="ECO:0000256" key="1">
    <source>
        <dbReference type="SAM" id="SignalP"/>
    </source>
</evidence>
<name>W7TJP8_9STRA</name>
<dbReference type="Proteomes" id="UP000019335">
    <property type="component" value="Unassembled WGS sequence"/>
</dbReference>
<protein>
    <submittedName>
        <fullName evidence="3">Beta-ketoacyl-acyl-carrier-protein synthase ii</fullName>
    </submittedName>
</protein>
<dbReference type="AlphaFoldDB" id="W7TJP8"/>
<dbReference type="Gene3D" id="3.40.47.10">
    <property type="match status" value="1"/>
</dbReference>
<proteinExistence type="predicted"/>
<evidence type="ECO:0000313" key="4">
    <source>
        <dbReference type="Proteomes" id="UP000019335"/>
    </source>
</evidence>
<keyword evidence="1" id="KW-0732">Signal</keyword>